<dbReference type="InterPro" id="IPR012093">
    <property type="entry name" value="Pirin"/>
</dbReference>
<dbReference type="PANTHER" id="PTHR13903">
    <property type="entry name" value="PIRIN-RELATED"/>
    <property type="match status" value="1"/>
</dbReference>
<dbReference type="AlphaFoldDB" id="A0A139A839"/>
<sequence>MQRDRADSTDLSAPRKEAAPPPTPQTDSAPRLSHRTLLLALFAAAAAIAAAILLPRLSLLRNSVVPFASSSSNTRLANFANPANRSISSMALPKSLKAKPAPLSTAGVGPWTTQDPFLFCVFHHDAYPAGDESLRPAVANYKRGRNMGSDFEGKDGWRMYHGDDVPGFPQHPHRGFETITITKTGLIDHSDSLGAAARFGEGDTQWLTAGKGIVHCEMFPLVHKDKGNPTDFFQIWLNLPKSDKMVDPYFTMIWAEETPTLTVPAPPSNTPPSIVRVIAGASLPVPGATTDGVVPSTPPPPNSYASKPWSNMAIWTVDMSPGGEVTIPALANPVANPQGHTDVTRVLYFFAGDRIALSDPDSDANAGPVTVLTSHASIALHATEPTLVRNTGEKQGRLLMLQASPLGEPVAQHGPFVMNTRQEIFEAFMDYRETQFGGWRWPNDEPTHGGLEVGRFARHPGGEVTKKFEGKVRGEWGQGWV</sequence>
<feature type="transmembrane region" description="Helical" evidence="4">
    <location>
        <begin position="37"/>
        <end position="57"/>
    </location>
</feature>
<evidence type="ECO:0000313" key="8">
    <source>
        <dbReference type="Proteomes" id="UP000070544"/>
    </source>
</evidence>
<keyword evidence="4" id="KW-0472">Membrane</keyword>
<dbReference type="OMA" id="NDEPTHG"/>
<keyword evidence="8" id="KW-1185">Reference proteome</keyword>
<dbReference type="Pfam" id="PF02678">
    <property type="entry name" value="Pirin"/>
    <property type="match status" value="1"/>
</dbReference>
<name>A0A139A839_GONPJ</name>
<keyword evidence="4" id="KW-1133">Transmembrane helix</keyword>
<dbReference type="InterPro" id="IPR011051">
    <property type="entry name" value="RmlC_Cupin_sf"/>
</dbReference>
<evidence type="ECO:0000256" key="3">
    <source>
        <dbReference type="SAM" id="MobiDB-lite"/>
    </source>
</evidence>
<dbReference type="Proteomes" id="UP000070544">
    <property type="component" value="Unassembled WGS sequence"/>
</dbReference>
<dbReference type="PANTHER" id="PTHR13903:SF8">
    <property type="entry name" value="PIRIN"/>
    <property type="match status" value="1"/>
</dbReference>
<reference evidence="7 8" key="1">
    <citation type="journal article" date="2015" name="Genome Biol. Evol.">
        <title>Phylogenomic analyses indicate that early fungi evolved digesting cell walls of algal ancestors of land plants.</title>
        <authorList>
            <person name="Chang Y."/>
            <person name="Wang S."/>
            <person name="Sekimoto S."/>
            <person name="Aerts A.L."/>
            <person name="Choi C."/>
            <person name="Clum A."/>
            <person name="LaButti K.M."/>
            <person name="Lindquist E.A."/>
            <person name="Yee Ngan C."/>
            <person name="Ohm R.A."/>
            <person name="Salamov A.A."/>
            <person name="Grigoriev I.V."/>
            <person name="Spatafora J.W."/>
            <person name="Berbee M.L."/>
        </authorList>
    </citation>
    <scope>NUCLEOTIDE SEQUENCE [LARGE SCALE GENOMIC DNA]</scope>
    <source>
        <strain evidence="7 8">JEL478</strain>
    </source>
</reference>
<accession>A0A139A839</accession>
<gene>
    <name evidence="7" type="ORF">M427DRAFT_71705</name>
</gene>
<organism evidence="7 8">
    <name type="scientific">Gonapodya prolifera (strain JEL478)</name>
    <name type="common">Monoblepharis prolifera</name>
    <dbReference type="NCBI Taxonomy" id="1344416"/>
    <lineage>
        <taxon>Eukaryota</taxon>
        <taxon>Fungi</taxon>
        <taxon>Fungi incertae sedis</taxon>
        <taxon>Chytridiomycota</taxon>
        <taxon>Chytridiomycota incertae sedis</taxon>
        <taxon>Monoblepharidomycetes</taxon>
        <taxon>Monoblepharidales</taxon>
        <taxon>Gonapodyaceae</taxon>
        <taxon>Gonapodya</taxon>
    </lineage>
</organism>
<keyword evidence="4" id="KW-0812">Transmembrane</keyword>
<proteinExistence type="inferred from homology"/>
<dbReference type="InterPro" id="IPR008778">
    <property type="entry name" value="Pirin_C_dom"/>
</dbReference>
<dbReference type="OrthoDB" id="198735at2759"/>
<evidence type="ECO:0000313" key="7">
    <source>
        <dbReference type="EMBL" id="KXS12950.1"/>
    </source>
</evidence>
<dbReference type="InterPro" id="IPR003829">
    <property type="entry name" value="Pirin_N_dom"/>
</dbReference>
<evidence type="ECO:0000259" key="5">
    <source>
        <dbReference type="Pfam" id="PF02678"/>
    </source>
</evidence>
<dbReference type="Gene3D" id="2.60.120.10">
    <property type="entry name" value="Jelly Rolls"/>
    <property type="match status" value="2"/>
</dbReference>
<dbReference type="EMBL" id="KQ965783">
    <property type="protein sequence ID" value="KXS12950.1"/>
    <property type="molecule type" value="Genomic_DNA"/>
</dbReference>
<protein>
    <submittedName>
        <fullName evidence="7">RmlC-like cupin</fullName>
    </submittedName>
</protein>
<dbReference type="STRING" id="1344416.A0A139A839"/>
<feature type="domain" description="Pirin C-terminal" evidence="6">
    <location>
        <begin position="343"/>
        <end position="437"/>
    </location>
</feature>
<feature type="compositionally biased region" description="Basic and acidic residues" evidence="3">
    <location>
        <begin position="1"/>
        <end position="18"/>
    </location>
</feature>
<feature type="domain" description="Pirin N-terminal" evidence="5">
    <location>
        <begin position="162"/>
        <end position="237"/>
    </location>
</feature>
<dbReference type="InterPro" id="IPR014710">
    <property type="entry name" value="RmlC-like_jellyroll"/>
</dbReference>
<dbReference type="Pfam" id="PF05726">
    <property type="entry name" value="Pirin_C"/>
    <property type="match status" value="1"/>
</dbReference>
<evidence type="ECO:0000259" key="6">
    <source>
        <dbReference type="Pfam" id="PF05726"/>
    </source>
</evidence>
<evidence type="ECO:0000256" key="4">
    <source>
        <dbReference type="SAM" id="Phobius"/>
    </source>
</evidence>
<dbReference type="SUPFAM" id="SSF51182">
    <property type="entry name" value="RmlC-like cupins"/>
    <property type="match status" value="1"/>
</dbReference>
<evidence type="ECO:0000256" key="1">
    <source>
        <dbReference type="ARBA" id="ARBA00008416"/>
    </source>
</evidence>
<evidence type="ECO:0000256" key="2">
    <source>
        <dbReference type="RuleBase" id="RU003457"/>
    </source>
</evidence>
<feature type="region of interest" description="Disordered" evidence="3">
    <location>
        <begin position="1"/>
        <end position="30"/>
    </location>
</feature>
<comment type="similarity">
    <text evidence="1 2">Belongs to the pirin family.</text>
</comment>